<dbReference type="TCDB" id="9.B.276.1.1">
    <property type="family name" value="the ciliate 9 tms membrane protein (c9mp) family"/>
</dbReference>
<dbReference type="GO" id="GO:0005737">
    <property type="term" value="C:cytoplasm"/>
    <property type="evidence" value="ECO:0007669"/>
    <property type="project" value="TreeGrafter"/>
</dbReference>
<evidence type="ECO:0000256" key="2">
    <source>
        <dbReference type="ARBA" id="ARBA00047899"/>
    </source>
</evidence>
<keyword evidence="5 6" id="KW-0812">Transmembrane</keyword>
<comment type="catalytic activity">
    <reaction evidence="2">
        <text>L-threonyl-[protein] + ATP = O-phospho-L-threonyl-[protein] + ADP + H(+)</text>
        <dbReference type="Rhea" id="RHEA:46608"/>
        <dbReference type="Rhea" id="RHEA-COMP:11060"/>
        <dbReference type="Rhea" id="RHEA-COMP:11605"/>
        <dbReference type="ChEBI" id="CHEBI:15378"/>
        <dbReference type="ChEBI" id="CHEBI:30013"/>
        <dbReference type="ChEBI" id="CHEBI:30616"/>
        <dbReference type="ChEBI" id="CHEBI:61977"/>
        <dbReference type="ChEBI" id="CHEBI:456216"/>
        <dbReference type="EC" id="2.7.11.1"/>
    </reaction>
</comment>
<keyword evidence="5" id="KW-1133">Transmembrane helix</keyword>
<dbReference type="PANTHER" id="PTHR22988">
    <property type="entry name" value="MYOTONIC DYSTROPHY S/T KINASE-RELATED"/>
    <property type="match status" value="1"/>
</dbReference>
<feature type="transmembrane region" description="Helical" evidence="5">
    <location>
        <begin position="161"/>
        <end position="183"/>
    </location>
</feature>
<dbReference type="GeneID" id="7823784"/>
<feature type="coiled-coil region" evidence="4">
    <location>
        <begin position="503"/>
        <end position="537"/>
    </location>
</feature>
<dbReference type="OrthoDB" id="10653643at2759"/>
<dbReference type="GO" id="GO:0005856">
    <property type="term" value="C:cytoskeleton"/>
    <property type="evidence" value="ECO:0007669"/>
    <property type="project" value="TreeGrafter"/>
</dbReference>
<proteinExistence type="predicted"/>
<feature type="transmembrane region" description="Helical" evidence="5">
    <location>
        <begin position="222"/>
        <end position="241"/>
    </location>
</feature>
<keyword evidence="7" id="KW-1185">Reference proteome</keyword>
<evidence type="ECO:0000256" key="5">
    <source>
        <dbReference type="SAM" id="Phobius"/>
    </source>
</evidence>
<sequence>MKQNDKEQLQGNHQEFKKFSYCACFWEYFKNFIGFLLKMIIYYGSIVADIYLCIQYWNQGKHFFGVLTGFMIICHIYKTYEIYVNEHRLYGLKAFFEFLGFGQLLRYWFQPWYMVDAMQIQTYQGIMEAAPSFMINILSIFYENKPLVWNVSNDTYQQAQVISFSLSIVCLFYSNYCYFYIRYEDFKQAGQKMKALFAVFNFGEYTARVCSWGLAAYYGGQIFVWTIIGVDLLFAIIASCFKLSDHKLVPFYDYVFCFRMYDCYLFYGNQFDSRNYVNLKEFERFGVQLAVIIFVIYQLSTNNNEPVFFYAMLYVCVIGFIINFIYNVNRLLYKKDDESEIIKTYKRMIENLEQDKVELNLKIRHIVPQQQKDEENKATLLKLDEENTQMKENLNTQIQELQQQMQQLDEKLKQEESAKKEIEQHNAKLLQIKLQLEEDIKSQNKKIEELTKSLQNEQKTSENLRGDKAIFQQHLAEERKQNDELKRINFYLQNEQEIPPFYAENMQKQLDQIKKQNREAEERWKQLEQMYQKRENELKEQLYKQANHDIEINSYSSATHSFKKQNEAIAQKLREKEAQLVVCQNEIKELRDEVKKLKQINQNLNDKLQIEEKLTNQQEIEMKLLKEYNPEEYSQNQHQNLSLTYLATGSVTINKFEDYKLCQRDTNRIVFNNFINMNLIEKINQTVKFPYYFQFNFSKKSSLFNTGQNYQNELFIFSTLATKNYPQALKVMSILASNWVNVTSESFQSIFKIIKNCTSLKVLELNLENWETTSEEVKVNGFCSIFTQIVACEYLLVLHLNLSGLGNLNQDIWDSLSQCLSVHRRLGELSLDLSKRGSQQNGIRPQEFDSLCSSISKLIQLENLSFNFSEWRDNQLNVNNVKNFGQMLKQLPRLRYFRLNLKYYSNYNIEENFFNDLIGDLIKQKNNKLQNFSLTLDGFNEYKSELNDGLLQSLLKLFQERNSKINQIIISADYIKNCSPNIISFLRRELNILCQYLSINYQIY</sequence>
<evidence type="ECO:0000313" key="7">
    <source>
        <dbReference type="Proteomes" id="UP000009168"/>
    </source>
</evidence>
<accession>I7MG83</accession>
<reference evidence="7" key="1">
    <citation type="journal article" date="2006" name="PLoS Biol.">
        <title>Macronuclear genome sequence of the ciliate Tetrahymena thermophila, a model eukaryote.</title>
        <authorList>
            <person name="Eisen J.A."/>
            <person name="Coyne R.S."/>
            <person name="Wu M."/>
            <person name="Wu D."/>
            <person name="Thiagarajan M."/>
            <person name="Wortman J.R."/>
            <person name="Badger J.H."/>
            <person name="Ren Q."/>
            <person name="Amedeo P."/>
            <person name="Jones K.M."/>
            <person name="Tallon L.J."/>
            <person name="Delcher A.L."/>
            <person name="Salzberg S.L."/>
            <person name="Silva J.C."/>
            <person name="Haas B.J."/>
            <person name="Majoros W.H."/>
            <person name="Farzad M."/>
            <person name="Carlton J.M."/>
            <person name="Smith R.K. Jr."/>
            <person name="Garg J."/>
            <person name="Pearlman R.E."/>
            <person name="Karrer K.M."/>
            <person name="Sun L."/>
            <person name="Manning G."/>
            <person name="Elde N.C."/>
            <person name="Turkewitz A.P."/>
            <person name="Asai D.J."/>
            <person name="Wilkes D.E."/>
            <person name="Wang Y."/>
            <person name="Cai H."/>
            <person name="Collins K."/>
            <person name="Stewart B.A."/>
            <person name="Lee S.R."/>
            <person name="Wilamowska K."/>
            <person name="Weinberg Z."/>
            <person name="Ruzzo W.L."/>
            <person name="Wloga D."/>
            <person name="Gaertig J."/>
            <person name="Frankel J."/>
            <person name="Tsao C.-C."/>
            <person name="Gorovsky M.A."/>
            <person name="Keeling P.J."/>
            <person name="Waller R.F."/>
            <person name="Patron N.J."/>
            <person name="Cherry J.M."/>
            <person name="Stover N.A."/>
            <person name="Krieger C.J."/>
            <person name="del Toro C."/>
            <person name="Ryder H.F."/>
            <person name="Williamson S.C."/>
            <person name="Barbeau R.A."/>
            <person name="Hamilton E.P."/>
            <person name="Orias E."/>
        </authorList>
    </citation>
    <scope>NUCLEOTIDE SEQUENCE [LARGE SCALE GENOMIC DNA]</scope>
    <source>
        <strain evidence="7">SB210</strain>
    </source>
</reference>
<dbReference type="EMBL" id="GG662605">
    <property type="protein sequence ID" value="EAS01214.2"/>
    <property type="molecule type" value="Genomic_DNA"/>
</dbReference>
<feature type="coiled-coil region" evidence="4">
    <location>
        <begin position="335"/>
        <end position="467"/>
    </location>
</feature>
<dbReference type="AlphaFoldDB" id="I7MG83"/>
<evidence type="ECO:0000313" key="6">
    <source>
        <dbReference type="EMBL" id="EAS01214.2"/>
    </source>
</evidence>
<feature type="transmembrane region" description="Helical" evidence="5">
    <location>
        <begin position="307"/>
        <end position="326"/>
    </location>
</feature>
<dbReference type="GO" id="GO:0004674">
    <property type="term" value="F:protein serine/threonine kinase activity"/>
    <property type="evidence" value="ECO:0007669"/>
    <property type="project" value="UniProtKB-EC"/>
</dbReference>
<evidence type="ECO:0000256" key="4">
    <source>
        <dbReference type="SAM" id="Coils"/>
    </source>
</evidence>
<evidence type="ECO:0000256" key="3">
    <source>
        <dbReference type="ARBA" id="ARBA00048679"/>
    </source>
</evidence>
<name>I7MG83_TETTS</name>
<dbReference type="eggNOG" id="KOG3592">
    <property type="taxonomic scope" value="Eukaryota"/>
</dbReference>
<comment type="catalytic activity">
    <reaction evidence="3">
        <text>L-seryl-[protein] + ATP = O-phospho-L-seryl-[protein] + ADP + H(+)</text>
        <dbReference type="Rhea" id="RHEA:17989"/>
        <dbReference type="Rhea" id="RHEA-COMP:9863"/>
        <dbReference type="Rhea" id="RHEA-COMP:11604"/>
        <dbReference type="ChEBI" id="CHEBI:15378"/>
        <dbReference type="ChEBI" id="CHEBI:29999"/>
        <dbReference type="ChEBI" id="CHEBI:30616"/>
        <dbReference type="ChEBI" id="CHEBI:83421"/>
        <dbReference type="ChEBI" id="CHEBI:456216"/>
        <dbReference type="EC" id="2.7.11.1"/>
    </reaction>
</comment>
<feature type="transmembrane region" description="Helical" evidence="5">
    <location>
        <begin position="92"/>
        <end position="109"/>
    </location>
</feature>
<keyword evidence="1" id="KW-0597">Phosphoprotein</keyword>
<dbReference type="SUPFAM" id="SSF52047">
    <property type="entry name" value="RNI-like"/>
    <property type="match status" value="1"/>
</dbReference>
<keyword evidence="5" id="KW-0472">Membrane</keyword>
<keyword evidence="4" id="KW-0175">Coiled coil</keyword>
<feature type="coiled-coil region" evidence="4">
    <location>
        <begin position="566"/>
        <end position="621"/>
    </location>
</feature>
<protein>
    <submittedName>
        <fullName evidence="6">Transmembrane protein, putative</fullName>
    </submittedName>
</protein>
<organism evidence="6 7">
    <name type="scientific">Tetrahymena thermophila (strain SB210)</name>
    <dbReference type="NCBI Taxonomy" id="312017"/>
    <lineage>
        <taxon>Eukaryota</taxon>
        <taxon>Sar</taxon>
        <taxon>Alveolata</taxon>
        <taxon>Ciliophora</taxon>
        <taxon>Intramacronucleata</taxon>
        <taxon>Oligohymenophorea</taxon>
        <taxon>Hymenostomatida</taxon>
        <taxon>Tetrahymenina</taxon>
        <taxon>Tetrahymenidae</taxon>
        <taxon>Tetrahymena</taxon>
    </lineage>
</organism>
<gene>
    <name evidence="6" type="ORF">TTHERM_00318770</name>
</gene>
<feature type="transmembrane region" description="Helical" evidence="5">
    <location>
        <begin position="63"/>
        <end position="80"/>
    </location>
</feature>
<evidence type="ECO:0000256" key="1">
    <source>
        <dbReference type="ARBA" id="ARBA00022553"/>
    </source>
</evidence>
<dbReference type="InParanoid" id="I7MG83"/>
<dbReference type="PANTHER" id="PTHR22988:SF71">
    <property type="entry name" value="CITRON RHO-INTERACTING KINASE"/>
    <property type="match status" value="1"/>
</dbReference>
<dbReference type="InterPro" id="IPR050839">
    <property type="entry name" value="Rho-assoc_Ser/Thr_Kinase"/>
</dbReference>
<dbReference type="GO" id="GO:0031032">
    <property type="term" value="P:actomyosin structure organization"/>
    <property type="evidence" value="ECO:0007669"/>
    <property type="project" value="TreeGrafter"/>
</dbReference>
<dbReference type="KEGG" id="tet:TTHERM_00318770"/>
<dbReference type="RefSeq" id="XP_001021459.2">
    <property type="nucleotide sequence ID" value="XM_001021459.2"/>
</dbReference>
<dbReference type="Proteomes" id="UP000009168">
    <property type="component" value="Unassembled WGS sequence"/>
</dbReference>